<dbReference type="RefSeq" id="WP_188434317.1">
    <property type="nucleotide sequence ID" value="NZ_BMFF01000002.1"/>
</dbReference>
<gene>
    <name evidence="3" type="ORF">GCM10007418_08550</name>
</gene>
<reference evidence="4" key="1">
    <citation type="journal article" date="2019" name="Int. J. Syst. Evol. Microbiol.">
        <title>The Global Catalogue of Microorganisms (GCM) 10K type strain sequencing project: providing services to taxonomists for standard genome sequencing and annotation.</title>
        <authorList>
            <consortium name="The Broad Institute Genomics Platform"/>
            <consortium name="The Broad Institute Genome Sequencing Center for Infectious Disease"/>
            <person name="Wu L."/>
            <person name="Ma J."/>
        </authorList>
    </citation>
    <scope>NUCLEOTIDE SEQUENCE [LARGE SCALE GENOMIC DNA]</scope>
    <source>
        <strain evidence="4">CGMCC 1.12482</strain>
    </source>
</reference>
<dbReference type="InterPro" id="IPR019734">
    <property type="entry name" value="TPR_rpt"/>
</dbReference>
<dbReference type="Gene3D" id="1.25.40.10">
    <property type="entry name" value="Tetratricopeptide repeat domain"/>
    <property type="match status" value="1"/>
</dbReference>
<feature type="transmembrane region" description="Helical" evidence="2">
    <location>
        <begin position="12"/>
        <end position="34"/>
    </location>
</feature>
<evidence type="ECO:0000313" key="4">
    <source>
        <dbReference type="Proteomes" id="UP000638188"/>
    </source>
</evidence>
<organism evidence="3 4">
    <name type="scientific">Halopseudomonas salina</name>
    <dbReference type="NCBI Taxonomy" id="1323744"/>
    <lineage>
        <taxon>Bacteria</taxon>
        <taxon>Pseudomonadati</taxon>
        <taxon>Pseudomonadota</taxon>
        <taxon>Gammaproteobacteria</taxon>
        <taxon>Pseudomonadales</taxon>
        <taxon>Pseudomonadaceae</taxon>
        <taxon>Halopseudomonas</taxon>
    </lineage>
</organism>
<dbReference type="SMART" id="SM00028">
    <property type="entry name" value="TPR"/>
    <property type="match status" value="1"/>
</dbReference>
<protein>
    <recommendedName>
        <fullName evidence="5">Tetratricopeptide repeat-containing protein</fullName>
    </recommendedName>
</protein>
<dbReference type="Proteomes" id="UP000638188">
    <property type="component" value="Unassembled WGS sequence"/>
</dbReference>
<dbReference type="SUPFAM" id="SSF48452">
    <property type="entry name" value="TPR-like"/>
    <property type="match status" value="1"/>
</dbReference>
<evidence type="ECO:0000256" key="2">
    <source>
        <dbReference type="SAM" id="Phobius"/>
    </source>
</evidence>
<evidence type="ECO:0008006" key="5">
    <source>
        <dbReference type="Google" id="ProtNLM"/>
    </source>
</evidence>
<feature type="repeat" description="TPR" evidence="1">
    <location>
        <begin position="111"/>
        <end position="144"/>
    </location>
</feature>
<accession>A0ABQ1P4V6</accession>
<keyword evidence="2" id="KW-0812">Transmembrane</keyword>
<evidence type="ECO:0000256" key="1">
    <source>
        <dbReference type="PROSITE-ProRule" id="PRU00339"/>
    </source>
</evidence>
<keyword evidence="4" id="KW-1185">Reference proteome</keyword>
<dbReference type="PROSITE" id="PS50005">
    <property type="entry name" value="TPR"/>
    <property type="match status" value="1"/>
</dbReference>
<sequence length="382" mass="42103">MIFSVSNKGGRGLRPGVFPILGMLCFPLAGWAGAIGTEIKLPARDAVVLSVKETAAATAASAVLPVALRSPDRLAKELRGLIDLSRTTGSPRPLGLAVGLLNQLPQDRWTPDVYLMRATIHQRLHRFDQAEADLARVLKAQPDNRQAWLTRYSIAMVRNDLVAAELACNKLAQPRPGLLSASCTQELASLGAQPRQAYDLLRQRLDVSGSAGAIERDYALITLAEMASRLGLPEADGYWQRGLLQAPDDLYRRARYADWLLAQGRPAEVLVITDGFNEIDTLAVLRAIALTRLDDPQQPGLVSELDERFREARWRGENLHHWEYARFLLDVKGDADAALEMALANWETQRAHPDRELLIRAAARAGKSPNFAVELRDGESTL</sequence>
<dbReference type="InterPro" id="IPR011990">
    <property type="entry name" value="TPR-like_helical_dom_sf"/>
</dbReference>
<dbReference type="EMBL" id="BMFF01000002">
    <property type="protein sequence ID" value="GGC91164.1"/>
    <property type="molecule type" value="Genomic_DNA"/>
</dbReference>
<keyword evidence="1" id="KW-0802">TPR repeat</keyword>
<name>A0ABQ1P4V6_9GAMM</name>
<proteinExistence type="predicted"/>
<keyword evidence="2" id="KW-0472">Membrane</keyword>
<evidence type="ECO:0000313" key="3">
    <source>
        <dbReference type="EMBL" id="GGC91164.1"/>
    </source>
</evidence>
<comment type="caution">
    <text evidence="3">The sequence shown here is derived from an EMBL/GenBank/DDBJ whole genome shotgun (WGS) entry which is preliminary data.</text>
</comment>
<keyword evidence="2" id="KW-1133">Transmembrane helix</keyword>